<sequence>MTNRRKSKKISKVERVLSNDLRHVPYNQLVASGFSDEEVARELDRRDHLKEGDYGYRFYPSLNSVNQASLILTHHYIGDRSSGNNVGLVRWMRESCEDAWAEKELILPQIYRSRYLGVYWFFKTNNDNNSIQLMWVSHEKEYSKQTQSFKVDKRIDITQHILNRVTLRMYELFLKSCSGLGVVEWVQQIFLSSLNKLFADCHELEYDKYNFVTAVNTPGCLTLVTVTEKNR</sequence>
<evidence type="ECO:0000313" key="1">
    <source>
        <dbReference type="EMBL" id="KIF53011.1"/>
    </source>
</evidence>
<comment type="caution">
    <text evidence="1">The sequence shown here is derived from an EMBL/GenBank/DDBJ whole genome shotgun (WGS) entry which is preliminary data.</text>
</comment>
<accession>A0A0C1ZIF2</accession>
<dbReference type="RefSeq" id="WP_020194175.1">
    <property type="nucleotide sequence ID" value="NZ_BAOH01000005.1"/>
</dbReference>
<evidence type="ECO:0000313" key="2">
    <source>
        <dbReference type="Proteomes" id="UP000031586"/>
    </source>
</evidence>
<protein>
    <submittedName>
        <fullName evidence="1">Uncharacterized protein</fullName>
    </submittedName>
</protein>
<dbReference type="PATRIC" id="fig|1229493.5.peg.818"/>
<name>A0A0C1ZIF2_9VIBR</name>
<dbReference type="Proteomes" id="UP000031586">
    <property type="component" value="Unassembled WGS sequence"/>
</dbReference>
<dbReference type="EMBL" id="JPRD01000015">
    <property type="protein sequence ID" value="KIF53011.1"/>
    <property type="molecule type" value="Genomic_DNA"/>
</dbReference>
<organism evidence="1 2">
    <name type="scientific">Vibrio owensii CAIM 1854 = LMG 25443</name>
    <dbReference type="NCBI Taxonomy" id="1229493"/>
    <lineage>
        <taxon>Bacteria</taxon>
        <taxon>Pseudomonadati</taxon>
        <taxon>Pseudomonadota</taxon>
        <taxon>Gammaproteobacteria</taxon>
        <taxon>Vibrionales</taxon>
        <taxon>Vibrionaceae</taxon>
        <taxon>Vibrio</taxon>
    </lineage>
</organism>
<dbReference type="AlphaFoldDB" id="A0A0C1ZIF2"/>
<proteinExistence type="predicted"/>
<reference evidence="1 2" key="1">
    <citation type="submission" date="2014-07" db="EMBL/GenBank/DDBJ databases">
        <title>Unique and conserved regions in Vibrio harveyi and related species in comparison with the shrimp pathogen Vibrio harveyi CAIM 1792.</title>
        <authorList>
            <person name="Espinoza-Valles I."/>
            <person name="Vora G."/>
            <person name="Leekitcharoenphon P."/>
            <person name="Ussery D."/>
            <person name="Hoj L."/>
            <person name="Gomez-Gil B."/>
        </authorList>
    </citation>
    <scope>NUCLEOTIDE SEQUENCE [LARGE SCALE GENOMIC DNA]</scope>
    <source>
        <strain evidence="2">CAIM 1854 / LMG 25443</strain>
    </source>
</reference>
<gene>
    <name evidence="1" type="ORF">H735_08660</name>
</gene>